<evidence type="ECO:0000256" key="1">
    <source>
        <dbReference type="ARBA" id="ARBA00022617"/>
    </source>
</evidence>
<sequence>MKIISTISLIGIGLVFPPLLHADLVGEGPRLNPEDRITQDQISTGELSLKEIRKAGLLIFSTPFNRHDGYGDGAHDTSEPDNHSPEAGNRPTLQGNRIFLRVNGLDSQNCLECHTIVSNRTVPATLGIGGGGGFSTSAMFRPVNIDVIDESFDGHAEYDGRLINPLFLFGAGGIELVGREMTHELQGLKQYALDNPGTIVNLDTKSVNFGSIVADGSGNLDTSNVEGIDVDLIVRPFGRKGDNASVREFDVTALAFHLGMQAAEGFGGEYADADNDGVTNEISIGDLSALSIFITTLDRPFELDSKKHRQGRNLFTDIGCADCHRPTMVTERRTLPYKLTGSPEKPFEDTFYEVDLTKHPTYFQPIFNGGVEVPMFSDLKRHDMGEELAESAFFFDEQQKREFITARLWGVADTAPYLHDGRALTLVEAILLHDNPGSEASAAAQNFKNLSEEKQNKILNFLMSLRMPENPVGDLIEYR</sequence>
<dbReference type="PANTHER" id="PTHR30600">
    <property type="entry name" value="CYTOCHROME C PEROXIDASE-RELATED"/>
    <property type="match status" value="1"/>
</dbReference>
<dbReference type="InterPro" id="IPR009056">
    <property type="entry name" value="Cyt_c-like_dom"/>
</dbReference>
<evidence type="ECO:0000313" key="8">
    <source>
        <dbReference type="Proteomes" id="UP001569428"/>
    </source>
</evidence>
<keyword evidence="3 4" id="KW-0408">Iron</keyword>
<dbReference type="InterPro" id="IPR051395">
    <property type="entry name" value="Cytochrome_c_Peroxidase/MauG"/>
</dbReference>
<dbReference type="PROSITE" id="PS51007">
    <property type="entry name" value="CYTC"/>
    <property type="match status" value="2"/>
</dbReference>
<dbReference type="PANTHER" id="PTHR30600:SF4">
    <property type="entry name" value="CYTOCHROME C DOMAIN-CONTAINING PROTEIN"/>
    <property type="match status" value="1"/>
</dbReference>
<evidence type="ECO:0000256" key="5">
    <source>
        <dbReference type="SAM" id="MobiDB-lite"/>
    </source>
</evidence>
<protein>
    <submittedName>
        <fullName evidence="7">Di-heme oxidoredictase family protein</fullName>
    </submittedName>
</protein>
<dbReference type="Pfam" id="PF06537">
    <property type="entry name" value="DHOR"/>
    <property type="match status" value="1"/>
</dbReference>
<dbReference type="InterPro" id="IPR010538">
    <property type="entry name" value="DHOR"/>
</dbReference>
<dbReference type="SUPFAM" id="SSF46626">
    <property type="entry name" value="Cytochrome c"/>
    <property type="match status" value="1"/>
</dbReference>
<keyword evidence="8" id="KW-1185">Reference proteome</keyword>
<keyword evidence="2 4" id="KW-0479">Metal-binding</keyword>
<feature type="compositionally biased region" description="Basic and acidic residues" evidence="5">
    <location>
        <begin position="69"/>
        <end position="84"/>
    </location>
</feature>
<dbReference type="EMBL" id="JBGMEK010000021">
    <property type="protein sequence ID" value="MFA0811497.1"/>
    <property type="molecule type" value="Genomic_DNA"/>
</dbReference>
<name>A0ABV4NZN4_9GAMM</name>
<feature type="domain" description="Cytochrome c" evidence="6">
    <location>
        <begin position="90"/>
        <end position="196"/>
    </location>
</feature>
<feature type="region of interest" description="Disordered" evidence="5">
    <location>
        <begin position="69"/>
        <end position="92"/>
    </location>
</feature>
<feature type="domain" description="Cytochrome c" evidence="6">
    <location>
        <begin position="306"/>
        <end position="466"/>
    </location>
</feature>
<gene>
    <name evidence="7" type="ORF">ACCI49_11265</name>
</gene>
<evidence type="ECO:0000256" key="4">
    <source>
        <dbReference type="PROSITE-ProRule" id="PRU00433"/>
    </source>
</evidence>
<evidence type="ECO:0000256" key="2">
    <source>
        <dbReference type="ARBA" id="ARBA00022723"/>
    </source>
</evidence>
<evidence type="ECO:0000259" key="6">
    <source>
        <dbReference type="PROSITE" id="PS51007"/>
    </source>
</evidence>
<accession>A0ABV4NZN4</accession>
<proteinExistence type="predicted"/>
<dbReference type="RefSeq" id="WP_371839056.1">
    <property type="nucleotide sequence ID" value="NZ_JBGMEK010000021.1"/>
</dbReference>
<comment type="caution">
    <text evidence="7">The sequence shown here is derived from an EMBL/GenBank/DDBJ whole genome shotgun (WGS) entry which is preliminary data.</text>
</comment>
<dbReference type="Proteomes" id="UP001569428">
    <property type="component" value="Unassembled WGS sequence"/>
</dbReference>
<evidence type="ECO:0000313" key="7">
    <source>
        <dbReference type="EMBL" id="MFA0811497.1"/>
    </source>
</evidence>
<dbReference type="Gene3D" id="1.10.760.10">
    <property type="entry name" value="Cytochrome c-like domain"/>
    <property type="match status" value="1"/>
</dbReference>
<organism evidence="7 8">
    <name type="scientific">Microbulbifer epialgicus</name>
    <dbReference type="NCBI Taxonomy" id="393907"/>
    <lineage>
        <taxon>Bacteria</taxon>
        <taxon>Pseudomonadati</taxon>
        <taxon>Pseudomonadota</taxon>
        <taxon>Gammaproteobacteria</taxon>
        <taxon>Cellvibrionales</taxon>
        <taxon>Microbulbiferaceae</taxon>
        <taxon>Microbulbifer</taxon>
    </lineage>
</organism>
<keyword evidence="1 4" id="KW-0349">Heme</keyword>
<reference evidence="7 8" key="1">
    <citation type="submission" date="2024-08" db="EMBL/GenBank/DDBJ databases">
        <authorList>
            <person name="Ishaq N."/>
        </authorList>
    </citation>
    <scope>NUCLEOTIDE SEQUENCE [LARGE SCALE GENOMIC DNA]</scope>
    <source>
        <strain evidence="7 8">DSM 18651</strain>
    </source>
</reference>
<evidence type="ECO:0000256" key="3">
    <source>
        <dbReference type="ARBA" id="ARBA00023004"/>
    </source>
</evidence>
<dbReference type="InterPro" id="IPR036909">
    <property type="entry name" value="Cyt_c-like_dom_sf"/>
</dbReference>